<protein>
    <submittedName>
        <fullName evidence="2">EAL domain-containing protein</fullName>
    </submittedName>
</protein>
<dbReference type="Proteomes" id="UP000739284">
    <property type="component" value="Unassembled WGS sequence"/>
</dbReference>
<keyword evidence="3" id="KW-1185">Reference proteome</keyword>
<organism evidence="2 3">
    <name type="scientific">Rahnella ecdela</name>
    <dbReference type="NCBI Taxonomy" id="2816250"/>
    <lineage>
        <taxon>Bacteria</taxon>
        <taxon>Pseudomonadati</taxon>
        <taxon>Pseudomonadota</taxon>
        <taxon>Gammaproteobacteria</taxon>
        <taxon>Enterobacterales</taxon>
        <taxon>Yersiniaceae</taxon>
        <taxon>Rahnella</taxon>
    </lineage>
</organism>
<sequence>MRIFKRTFKSALLSALSDKTLAQPHALLFMLRRAINKHQLMPFIQPIVDARTGETVAGEVLMRWHHPALGNISPDYFIPLAEKNGLISRITESGIQSVARTVMSMAFICRPETTLFFNVSAADFKNHAIVNLCKAFKRDTAQRDLRIGLEITEREAVEDTTLVKDLCKSLALLGVDLSVDDFGTGNANYHYLMQFRPRYIKIDKMFTAGVEADPVKEAIVRNIIAVATELHCLTIAEGVETDAQRQKLTTLGVSHFQGYFFSKPVEASVFFHQLMHALPLR</sequence>
<gene>
    <name evidence="2" type="ORF">J1784_07780</name>
</gene>
<evidence type="ECO:0000313" key="2">
    <source>
        <dbReference type="EMBL" id="MBU9844909.1"/>
    </source>
</evidence>
<dbReference type="PANTHER" id="PTHR33121">
    <property type="entry name" value="CYCLIC DI-GMP PHOSPHODIESTERASE PDEF"/>
    <property type="match status" value="1"/>
</dbReference>
<dbReference type="PROSITE" id="PS50883">
    <property type="entry name" value="EAL"/>
    <property type="match status" value="1"/>
</dbReference>
<dbReference type="InterPro" id="IPR001633">
    <property type="entry name" value="EAL_dom"/>
</dbReference>
<dbReference type="CDD" id="cd01948">
    <property type="entry name" value="EAL"/>
    <property type="match status" value="1"/>
</dbReference>
<dbReference type="PANTHER" id="PTHR33121:SF79">
    <property type="entry name" value="CYCLIC DI-GMP PHOSPHODIESTERASE PDED-RELATED"/>
    <property type="match status" value="1"/>
</dbReference>
<dbReference type="Pfam" id="PF00563">
    <property type="entry name" value="EAL"/>
    <property type="match status" value="1"/>
</dbReference>
<comment type="caution">
    <text evidence="2">The sequence shown here is derived from an EMBL/GenBank/DDBJ whole genome shotgun (WGS) entry which is preliminary data.</text>
</comment>
<dbReference type="EMBL" id="JAFMOY010000118">
    <property type="protein sequence ID" value="MBU9844909.1"/>
    <property type="molecule type" value="Genomic_DNA"/>
</dbReference>
<dbReference type="RefSeq" id="WP_217148707.1">
    <property type="nucleotide sequence ID" value="NZ_JAFMOY010000118.1"/>
</dbReference>
<dbReference type="InterPro" id="IPR050706">
    <property type="entry name" value="Cyclic-di-GMP_PDE-like"/>
</dbReference>
<accession>A0ABS6LEF2</accession>
<dbReference type="SMART" id="SM00052">
    <property type="entry name" value="EAL"/>
    <property type="match status" value="1"/>
</dbReference>
<reference evidence="2 3" key="1">
    <citation type="submission" date="2021-03" db="EMBL/GenBank/DDBJ databases">
        <title>Five novel Rahnella species.</title>
        <authorList>
            <person name="Brady C."/>
            <person name="Asselin J."/>
            <person name="Beer S."/>
            <person name="Bruberg M.B."/>
            <person name="Crampton B."/>
            <person name="Venter S."/>
            <person name="Arnold D."/>
            <person name="Denman S."/>
        </authorList>
    </citation>
    <scope>NUCLEOTIDE SEQUENCE [LARGE SCALE GENOMIC DNA]</scope>
    <source>
        <strain evidence="2 3">FRB 231</strain>
    </source>
</reference>
<evidence type="ECO:0000313" key="3">
    <source>
        <dbReference type="Proteomes" id="UP000739284"/>
    </source>
</evidence>
<proteinExistence type="predicted"/>
<evidence type="ECO:0000259" key="1">
    <source>
        <dbReference type="PROSITE" id="PS50883"/>
    </source>
</evidence>
<feature type="domain" description="EAL" evidence="1">
    <location>
        <begin position="24"/>
        <end position="278"/>
    </location>
</feature>
<name>A0ABS6LEF2_9GAMM</name>